<feature type="transmembrane region" description="Helical" evidence="1">
    <location>
        <begin position="465"/>
        <end position="484"/>
    </location>
</feature>
<evidence type="ECO:0000256" key="2">
    <source>
        <dbReference type="SAM" id="SignalP"/>
    </source>
</evidence>
<organism evidence="3 4">
    <name type="scientific">Paractinoplanes aksuensis</name>
    <dbReference type="NCBI Taxonomy" id="2939490"/>
    <lineage>
        <taxon>Bacteria</taxon>
        <taxon>Bacillati</taxon>
        <taxon>Actinomycetota</taxon>
        <taxon>Actinomycetes</taxon>
        <taxon>Micromonosporales</taxon>
        <taxon>Micromonosporaceae</taxon>
        <taxon>Paractinoplanes</taxon>
    </lineage>
</organism>
<dbReference type="RefSeq" id="WP_253243461.1">
    <property type="nucleotide sequence ID" value="NZ_JAMYJR010000058.1"/>
</dbReference>
<keyword evidence="4" id="KW-1185">Reference proteome</keyword>
<dbReference type="EMBL" id="JAMYJR010000058">
    <property type="protein sequence ID" value="MCO8277450.1"/>
    <property type="molecule type" value="Genomic_DNA"/>
</dbReference>
<feature type="chain" id="PRO_5045798762" evidence="2">
    <location>
        <begin position="27"/>
        <end position="493"/>
    </location>
</feature>
<keyword evidence="1" id="KW-0472">Membrane</keyword>
<evidence type="ECO:0000313" key="4">
    <source>
        <dbReference type="Proteomes" id="UP001523369"/>
    </source>
</evidence>
<keyword evidence="1" id="KW-1133">Transmembrane helix</keyword>
<evidence type="ECO:0000256" key="1">
    <source>
        <dbReference type="SAM" id="Phobius"/>
    </source>
</evidence>
<dbReference type="Proteomes" id="UP001523369">
    <property type="component" value="Unassembled WGS sequence"/>
</dbReference>
<keyword evidence="1" id="KW-0812">Transmembrane</keyword>
<name>A0ABT1E5M5_9ACTN</name>
<reference evidence="3 4" key="1">
    <citation type="submission" date="2022-06" db="EMBL/GenBank/DDBJ databases">
        <title>New Species of the Genus Actinoplanes, ActinopZanes ferrugineus.</title>
        <authorList>
            <person name="Ding P."/>
        </authorList>
    </citation>
    <scope>NUCLEOTIDE SEQUENCE [LARGE SCALE GENOMIC DNA]</scope>
    <source>
        <strain evidence="3 4">TRM88003</strain>
    </source>
</reference>
<gene>
    <name evidence="3" type="ORF">M1L60_43415</name>
</gene>
<comment type="caution">
    <text evidence="3">The sequence shown here is derived from an EMBL/GenBank/DDBJ whole genome shotgun (WGS) entry which is preliminary data.</text>
</comment>
<evidence type="ECO:0000313" key="3">
    <source>
        <dbReference type="EMBL" id="MCO8277450.1"/>
    </source>
</evidence>
<feature type="signal peptide" evidence="2">
    <location>
        <begin position="1"/>
        <end position="26"/>
    </location>
</feature>
<protein>
    <submittedName>
        <fullName evidence="3">LPXTG cell wall anchor domain-containing protein</fullName>
    </submittedName>
</protein>
<proteinExistence type="predicted"/>
<dbReference type="NCBIfam" id="TIGR01167">
    <property type="entry name" value="LPXTG_anchor"/>
    <property type="match status" value="1"/>
</dbReference>
<sequence length="493" mass="50335">MRLRPIALPAAIAALALGGLAAPAQAAPVDDEEQFVGVLIPEQIAVIDGKTKTVRADVLNIGPEAVKDVVVSFTNVDPAVKLTLPAGCDATSCQIDELKANGKKTLSITVAVTSDKLVSGFDVTIGAYTTEVSVVRSEGGVDLELEPIDDLKLERGQSAALPITVRNTGSEPVDSVGLLVLGEEGLTAYGDYRNCLSLEEVEEDLALPGVLCKFDEEFTPGSTFQVPADSPIKVGLDKDAGGPYTYVGAVLAVGVNDADAALLAKRKAGKVLSLDAVSKATGIEDGDAPEDINEEDNVAEFGVAVGKSAADSAAVGATISGAGGDRKTFEVGVRNLGPTTVIPISQDFDWFPSARVSIPAGVKLTEVDENCMPAGGEGDDFPKPGTVNGQDYVCIPLLGLRVGETSKFTFTGTLTGDKSEAGSVVVDGGVQDGNAKNDKAAITVALTGDGGEGGGLPVTGTPTGLVALGGALLLLAGGVAAYVFRRRRIVTTL</sequence>
<accession>A0ABT1E5M5</accession>
<keyword evidence="2" id="KW-0732">Signal</keyword>